<dbReference type="AlphaFoldDB" id="A0A9X1LW47"/>
<feature type="transmembrane region" description="Helical" evidence="2">
    <location>
        <begin position="254"/>
        <end position="275"/>
    </location>
</feature>
<feature type="transmembrane region" description="Helical" evidence="2">
    <location>
        <begin position="146"/>
        <end position="169"/>
    </location>
</feature>
<comment type="caution">
    <text evidence="3">The sequence shown here is derived from an EMBL/GenBank/DDBJ whole genome shotgun (WGS) entry which is preliminary data.</text>
</comment>
<feature type="region of interest" description="Disordered" evidence="1">
    <location>
        <begin position="1"/>
        <end position="22"/>
    </location>
</feature>
<dbReference type="Proteomes" id="UP001139354">
    <property type="component" value="Unassembled WGS sequence"/>
</dbReference>
<feature type="transmembrane region" description="Helical" evidence="2">
    <location>
        <begin position="313"/>
        <end position="332"/>
    </location>
</feature>
<evidence type="ECO:0000256" key="1">
    <source>
        <dbReference type="SAM" id="MobiDB-lite"/>
    </source>
</evidence>
<proteinExistence type="predicted"/>
<evidence type="ECO:0008006" key="5">
    <source>
        <dbReference type="Google" id="ProtNLM"/>
    </source>
</evidence>
<feature type="transmembrane region" description="Helical" evidence="2">
    <location>
        <begin position="114"/>
        <end position="140"/>
    </location>
</feature>
<reference evidence="3" key="1">
    <citation type="submission" date="2021-04" db="EMBL/GenBank/DDBJ databases">
        <title>Microbacterium tenobrionis sp. nov. and Microbacterium allomyrinae sp. nov., isolated from larvae of Tenobrio molitor and Allomyrina dichotoma, respectively.</title>
        <authorList>
            <person name="Lee S.D."/>
        </authorList>
    </citation>
    <scope>NUCLEOTIDE SEQUENCE</scope>
    <source>
        <strain evidence="3">BWT-G7</strain>
    </source>
</reference>
<evidence type="ECO:0000313" key="4">
    <source>
        <dbReference type="Proteomes" id="UP001139354"/>
    </source>
</evidence>
<feature type="transmembrane region" description="Helical" evidence="2">
    <location>
        <begin position="82"/>
        <end position="102"/>
    </location>
</feature>
<keyword evidence="4" id="KW-1185">Reference proteome</keyword>
<gene>
    <name evidence="3" type="ORF">KEC57_10235</name>
</gene>
<protein>
    <recommendedName>
        <fullName evidence="5">DUF998 domain-containing protein</fullName>
    </recommendedName>
</protein>
<sequence length="380" mass="39996">MTQFPIDTPVDESPEASRDAAVPATRRDLAARRLIDTSSERSLESLALAVGALSFVVSALIALVVFGFHSTPISGPGSVGEFAAVASGVVALLAVVAGRYFLHERGPHGRLHVLDYLDIAALAIAHAVIAVLGWTLLAVILEQAFIGAEVFALAVLILAGAAAAMTGYISFFSATHMDLQLLATVLAVFLVFGVVSSMLTASDPNWWKDNLSALGMSSNVSAFAFNITIIVAGFLVTTLARYSTRGIPTDNPVGVGRVRITLIVVGVFLGMVGLFPVDRFFALHTGVASGMVVAFGVLVIALPRWITGMPRPFVVVGWLFLAVTLVLSLLFATGYYTLTAVELVAGILVFTWIVLFIRNASALEQDAREAPSAVAATSAH</sequence>
<feature type="transmembrane region" description="Helical" evidence="2">
    <location>
        <begin position="181"/>
        <end position="202"/>
    </location>
</feature>
<feature type="transmembrane region" description="Helical" evidence="2">
    <location>
        <begin position="281"/>
        <end position="301"/>
    </location>
</feature>
<keyword evidence="2" id="KW-0812">Transmembrane</keyword>
<organism evidence="3 4">
    <name type="scientific">Microbacterium allomyrinae</name>
    <dbReference type="NCBI Taxonomy" id="2830666"/>
    <lineage>
        <taxon>Bacteria</taxon>
        <taxon>Bacillati</taxon>
        <taxon>Actinomycetota</taxon>
        <taxon>Actinomycetes</taxon>
        <taxon>Micrococcales</taxon>
        <taxon>Microbacteriaceae</taxon>
        <taxon>Microbacterium</taxon>
    </lineage>
</organism>
<feature type="transmembrane region" description="Helical" evidence="2">
    <location>
        <begin position="46"/>
        <end position="70"/>
    </location>
</feature>
<keyword evidence="2" id="KW-1133">Transmembrane helix</keyword>
<dbReference type="RefSeq" id="WP_229384526.1">
    <property type="nucleotide sequence ID" value="NZ_JAGTTN010000003.1"/>
</dbReference>
<feature type="transmembrane region" description="Helical" evidence="2">
    <location>
        <begin position="338"/>
        <end position="357"/>
    </location>
</feature>
<keyword evidence="2" id="KW-0472">Membrane</keyword>
<dbReference type="EMBL" id="JAGTTN010000003">
    <property type="protein sequence ID" value="MCC2032555.1"/>
    <property type="molecule type" value="Genomic_DNA"/>
</dbReference>
<feature type="transmembrane region" description="Helical" evidence="2">
    <location>
        <begin position="222"/>
        <end position="242"/>
    </location>
</feature>
<accession>A0A9X1LW47</accession>
<evidence type="ECO:0000256" key="2">
    <source>
        <dbReference type="SAM" id="Phobius"/>
    </source>
</evidence>
<evidence type="ECO:0000313" key="3">
    <source>
        <dbReference type="EMBL" id="MCC2032555.1"/>
    </source>
</evidence>
<name>A0A9X1LW47_9MICO</name>